<dbReference type="InterPro" id="IPR026363">
    <property type="entry name" value="CxxC-x17-CxxC_dom"/>
</dbReference>
<organism evidence="3 4">
    <name type="scientific">Candidatus Segetimicrobium genomatis</name>
    <dbReference type="NCBI Taxonomy" id="2569760"/>
    <lineage>
        <taxon>Bacteria</taxon>
        <taxon>Bacillati</taxon>
        <taxon>Candidatus Sysuimicrobiota</taxon>
        <taxon>Candidatus Sysuimicrobiia</taxon>
        <taxon>Candidatus Sysuimicrobiales</taxon>
        <taxon>Candidatus Segetimicrobiaceae</taxon>
        <taxon>Candidatus Segetimicrobium</taxon>
    </lineage>
</organism>
<protein>
    <submittedName>
        <fullName evidence="3">Zinc-binding protein</fullName>
    </submittedName>
</protein>
<dbReference type="Proteomes" id="UP000320048">
    <property type="component" value="Unassembled WGS sequence"/>
</dbReference>
<evidence type="ECO:0000259" key="2">
    <source>
        <dbReference type="Pfam" id="PF23477"/>
    </source>
</evidence>
<dbReference type="NCBIfam" id="TIGR04272">
    <property type="entry name" value="cxxc_cxxc_Mbark"/>
    <property type="match status" value="1"/>
</dbReference>
<dbReference type="EMBL" id="VBAO01000177">
    <property type="protein sequence ID" value="TMI81299.1"/>
    <property type="molecule type" value="Genomic_DNA"/>
</dbReference>
<reference evidence="3 4" key="1">
    <citation type="journal article" date="2019" name="Nat. Microbiol.">
        <title>Mediterranean grassland soil C-N compound turnover is dependent on rainfall and depth, and is mediated by genomically divergent microorganisms.</title>
        <authorList>
            <person name="Diamond S."/>
            <person name="Andeer P.F."/>
            <person name="Li Z."/>
            <person name="Crits-Christoph A."/>
            <person name="Burstein D."/>
            <person name="Anantharaman K."/>
            <person name="Lane K.R."/>
            <person name="Thomas B.C."/>
            <person name="Pan C."/>
            <person name="Northen T.R."/>
            <person name="Banfield J.F."/>
        </authorList>
    </citation>
    <scope>NUCLEOTIDE SEQUENCE [LARGE SCALE GENOMIC DNA]</scope>
    <source>
        <strain evidence="3">NP_7</strain>
    </source>
</reference>
<proteinExistence type="predicted"/>
<evidence type="ECO:0000313" key="3">
    <source>
        <dbReference type="EMBL" id="TMI81299.1"/>
    </source>
</evidence>
<dbReference type="Pfam" id="PF23477">
    <property type="entry name" value="zf_Tbcl_2"/>
    <property type="match status" value="1"/>
</dbReference>
<name>A0A537JCN0_9BACT</name>
<sequence>MTFVDKTLHCLDCGKEFVFTAGEQEFYSKKGFTNEPLRCKDCRDSRKRSREGAAGTAREMFDAVCAKCGAKTQVPFRPREDRPVYCQECFREIRAQQRVM</sequence>
<feature type="domain" description="CxxC-x17-CxxC" evidence="2">
    <location>
        <begin position="58"/>
        <end position="93"/>
    </location>
</feature>
<feature type="domain" description="Probable zinc-binding" evidence="1">
    <location>
        <begin position="4"/>
        <end position="50"/>
    </location>
</feature>
<accession>A0A537JCN0</accession>
<gene>
    <name evidence="3" type="ORF">E6H04_07185</name>
</gene>
<comment type="caution">
    <text evidence="3">The sequence shown here is derived from an EMBL/GenBank/DDBJ whole genome shotgun (WGS) entry which is preliminary data.</text>
</comment>
<evidence type="ECO:0000313" key="4">
    <source>
        <dbReference type="Proteomes" id="UP000320048"/>
    </source>
</evidence>
<dbReference type="Pfam" id="PF13451">
    <property type="entry name" value="zf_Tbcl"/>
    <property type="match status" value="1"/>
</dbReference>
<evidence type="ECO:0000259" key="1">
    <source>
        <dbReference type="Pfam" id="PF13451"/>
    </source>
</evidence>
<dbReference type="InterPro" id="IPR025306">
    <property type="entry name" value="Zn-bnd_dom_prob"/>
</dbReference>
<dbReference type="AlphaFoldDB" id="A0A537JCN0"/>